<dbReference type="OrthoDB" id="430364at2759"/>
<dbReference type="EMBL" id="MU826835">
    <property type="protein sequence ID" value="KAJ7372717.1"/>
    <property type="molecule type" value="Genomic_DNA"/>
</dbReference>
<feature type="region of interest" description="Disordered" evidence="1">
    <location>
        <begin position="1"/>
        <end position="20"/>
    </location>
</feature>
<name>A0A9X0CQW0_9CNID</name>
<organism evidence="2 3">
    <name type="scientific">Desmophyllum pertusum</name>
    <dbReference type="NCBI Taxonomy" id="174260"/>
    <lineage>
        <taxon>Eukaryota</taxon>
        <taxon>Metazoa</taxon>
        <taxon>Cnidaria</taxon>
        <taxon>Anthozoa</taxon>
        <taxon>Hexacorallia</taxon>
        <taxon>Scleractinia</taxon>
        <taxon>Caryophylliina</taxon>
        <taxon>Caryophylliidae</taxon>
        <taxon>Desmophyllum</taxon>
    </lineage>
</organism>
<proteinExistence type="predicted"/>
<comment type="caution">
    <text evidence="2">The sequence shown here is derived from an EMBL/GenBank/DDBJ whole genome shotgun (WGS) entry which is preliminary data.</text>
</comment>
<evidence type="ECO:0000256" key="1">
    <source>
        <dbReference type="SAM" id="MobiDB-lite"/>
    </source>
</evidence>
<feature type="compositionally biased region" description="Basic and acidic residues" evidence="1">
    <location>
        <begin position="58"/>
        <end position="71"/>
    </location>
</feature>
<sequence length="91" mass="10282">MSTPIVQDRNDSSKGMNGLTAKEQSLLLGIRKRKSELLDDIQRLKVEIAEVSAEMDTVEQRDNGSKDDPRAKQLSTGRRNLTLILAREWNT</sequence>
<evidence type="ECO:0000313" key="3">
    <source>
        <dbReference type="Proteomes" id="UP001163046"/>
    </source>
</evidence>
<reference evidence="2" key="1">
    <citation type="submission" date="2023-01" db="EMBL/GenBank/DDBJ databases">
        <title>Genome assembly of the deep-sea coral Lophelia pertusa.</title>
        <authorList>
            <person name="Herrera S."/>
            <person name="Cordes E."/>
        </authorList>
    </citation>
    <scope>NUCLEOTIDE SEQUENCE</scope>
    <source>
        <strain evidence="2">USNM1676648</strain>
        <tissue evidence="2">Polyp</tissue>
    </source>
</reference>
<feature type="region of interest" description="Disordered" evidence="1">
    <location>
        <begin position="55"/>
        <end position="76"/>
    </location>
</feature>
<keyword evidence="3" id="KW-1185">Reference proteome</keyword>
<dbReference type="Proteomes" id="UP001163046">
    <property type="component" value="Unassembled WGS sequence"/>
</dbReference>
<dbReference type="AlphaFoldDB" id="A0A9X0CQW0"/>
<gene>
    <name evidence="2" type="primary">CYTH1</name>
    <name evidence="2" type="ORF">OS493_017991</name>
</gene>
<protein>
    <submittedName>
        <fullName evidence="2">Cytohesin-1</fullName>
    </submittedName>
</protein>
<accession>A0A9X0CQW0</accession>
<evidence type="ECO:0000313" key="2">
    <source>
        <dbReference type="EMBL" id="KAJ7372717.1"/>
    </source>
</evidence>